<dbReference type="RefSeq" id="XP_031854907.1">
    <property type="nucleotide sequence ID" value="XM_031999016.1"/>
</dbReference>
<keyword evidence="2" id="KW-1185">Reference proteome</keyword>
<reference evidence="1 2" key="1">
    <citation type="submission" date="2019-09" db="EMBL/GenBank/DDBJ databases">
        <authorList>
            <person name="Brejova B."/>
        </authorList>
    </citation>
    <scope>NUCLEOTIDE SEQUENCE [LARGE SCALE GENOMIC DNA]</scope>
</reference>
<name>A0A5E8C179_9ASCO</name>
<protein>
    <submittedName>
        <fullName evidence="1">Uncharacterized protein</fullName>
    </submittedName>
</protein>
<evidence type="ECO:0000313" key="2">
    <source>
        <dbReference type="Proteomes" id="UP000398389"/>
    </source>
</evidence>
<evidence type="ECO:0000313" key="1">
    <source>
        <dbReference type="EMBL" id="VVT54865.1"/>
    </source>
</evidence>
<proteinExistence type="predicted"/>
<dbReference type="GeneID" id="43583116"/>
<gene>
    <name evidence="1" type="ORF">SAPINGB_P004301</name>
</gene>
<dbReference type="Proteomes" id="UP000398389">
    <property type="component" value="Unassembled WGS sequence"/>
</dbReference>
<dbReference type="AlphaFoldDB" id="A0A5E8C179"/>
<accession>A0A5E8C179</accession>
<dbReference type="EMBL" id="CABVLU010000003">
    <property type="protein sequence ID" value="VVT54865.1"/>
    <property type="molecule type" value="Genomic_DNA"/>
</dbReference>
<organism evidence="1 2">
    <name type="scientific">Magnusiomyces paraingens</name>
    <dbReference type="NCBI Taxonomy" id="2606893"/>
    <lineage>
        <taxon>Eukaryota</taxon>
        <taxon>Fungi</taxon>
        <taxon>Dikarya</taxon>
        <taxon>Ascomycota</taxon>
        <taxon>Saccharomycotina</taxon>
        <taxon>Dipodascomycetes</taxon>
        <taxon>Dipodascales</taxon>
        <taxon>Dipodascaceae</taxon>
        <taxon>Magnusiomyces</taxon>
    </lineage>
</organism>
<sequence length="77" mass="8241">MLSIAQRNIYAAPEAISRIDLGAFKKSAKRNRSASPTTTASGLLWGLAPLIGTVITETLRTLSQLWTGPVMHMVATS</sequence>